<dbReference type="SUPFAM" id="SSF52172">
    <property type="entry name" value="CheY-like"/>
    <property type="match status" value="1"/>
</dbReference>
<dbReference type="GO" id="GO:0000160">
    <property type="term" value="P:phosphorelay signal transduction system"/>
    <property type="evidence" value="ECO:0007669"/>
    <property type="project" value="InterPro"/>
</dbReference>
<feature type="domain" description="Response regulatory" evidence="2">
    <location>
        <begin position="19"/>
        <end position="142"/>
    </location>
</feature>
<dbReference type="SMART" id="SM00448">
    <property type="entry name" value="REC"/>
    <property type="match status" value="1"/>
</dbReference>
<dbReference type="PROSITE" id="PS50110">
    <property type="entry name" value="RESPONSE_REGULATORY"/>
    <property type="match status" value="1"/>
</dbReference>
<dbReference type="EMBL" id="VWSF01000006">
    <property type="protein sequence ID" value="KAA5546778.1"/>
    <property type="molecule type" value="Genomic_DNA"/>
</dbReference>
<evidence type="ECO:0000313" key="3">
    <source>
        <dbReference type="EMBL" id="KAA5546778.1"/>
    </source>
</evidence>
<dbReference type="Proteomes" id="UP000323426">
    <property type="component" value="Unassembled WGS sequence"/>
</dbReference>
<dbReference type="InterPro" id="IPR011006">
    <property type="entry name" value="CheY-like_superfamily"/>
</dbReference>
<dbReference type="InterPro" id="IPR052893">
    <property type="entry name" value="TCS_response_regulator"/>
</dbReference>
<dbReference type="PANTHER" id="PTHR44520">
    <property type="entry name" value="RESPONSE REGULATOR RCP1-RELATED"/>
    <property type="match status" value="1"/>
</dbReference>
<dbReference type="Gene3D" id="3.40.50.2300">
    <property type="match status" value="1"/>
</dbReference>
<reference evidence="3 4" key="1">
    <citation type="submission" date="2019-09" db="EMBL/GenBank/DDBJ databases">
        <title>Genome sequence and assembly of Adhaeribacter sp.</title>
        <authorList>
            <person name="Chhetri G."/>
        </authorList>
    </citation>
    <scope>NUCLEOTIDE SEQUENCE [LARGE SCALE GENOMIC DNA]</scope>
    <source>
        <strain evidence="3 4">DK36</strain>
    </source>
</reference>
<dbReference type="InterPro" id="IPR001789">
    <property type="entry name" value="Sig_transdc_resp-reg_receiver"/>
</dbReference>
<keyword evidence="1" id="KW-0597">Phosphoprotein</keyword>
<keyword evidence="4" id="KW-1185">Reference proteome</keyword>
<dbReference type="AlphaFoldDB" id="A0A5M6DGW1"/>
<proteinExistence type="predicted"/>
<dbReference type="Pfam" id="PF00072">
    <property type="entry name" value="Response_reg"/>
    <property type="match status" value="1"/>
</dbReference>
<accession>A0A5M6DGW1</accession>
<protein>
    <submittedName>
        <fullName evidence="3">Response regulator</fullName>
    </submittedName>
</protein>
<sequence>MEEQSAVGAKAEKVQPVNTVLVVDDEENWCFVIKRILQKAGVGNQIFTANNGLQALEKLKAIAATNEKLPELIFIDLKMPVMDGFEFLEEATQSPELDLSQTRIFVLTSSMLPQDKERANEYPIAGFISKPLTHQILTSIIS</sequence>
<dbReference type="PANTHER" id="PTHR44520:SF2">
    <property type="entry name" value="RESPONSE REGULATOR RCP1"/>
    <property type="match status" value="1"/>
</dbReference>
<evidence type="ECO:0000313" key="4">
    <source>
        <dbReference type="Proteomes" id="UP000323426"/>
    </source>
</evidence>
<evidence type="ECO:0000256" key="1">
    <source>
        <dbReference type="PROSITE-ProRule" id="PRU00169"/>
    </source>
</evidence>
<evidence type="ECO:0000259" key="2">
    <source>
        <dbReference type="PROSITE" id="PS50110"/>
    </source>
</evidence>
<name>A0A5M6DGW1_9BACT</name>
<comment type="caution">
    <text evidence="3">The sequence shown here is derived from an EMBL/GenBank/DDBJ whole genome shotgun (WGS) entry which is preliminary data.</text>
</comment>
<dbReference type="RefSeq" id="WP_150088379.1">
    <property type="nucleotide sequence ID" value="NZ_VWSF01000006.1"/>
</dbReference>
<gene>
    <name evidence="3" type="ORF">F0145_10615</name>
</gene>
<feature type="modified residue" description="4-aspartylphosphate" evidence="1">
    <location>
        <position position="76"/>
    </location>
</feature>
<organism evidence="3 4">
    <name type="scientific">Adhaeribacter rhizoryzae</name>
    <dbReference type="NCBI Taxonomy" id="2607907"/>
    <lineage>
        <taxon>Bacteria</taxon>
        <taxon>Pseudomonadati</taxon>
        <taxon>Bacteroidota</taxon>
        <taxon>Cytophagia</taxon>
        <taxon>Cytophagales</taxon>
        <taxon>Hymenobacteraceae</taxon>
        <taxon>Adhaeribacter</taxon>
    </lineage>
</organism>